<feature type="compositionally biased region" description="Basic and acidic residues" evidence="1">
    <location>
        <begin position="1"/>
        <end position="11"/>
    </location>
</feature>
<evidence type="ECO:0000313" key="3">
    <source>
        <dbReference type="Proteomes" id="UP001530377"/>
    </source>
</evidence>
<name>A0ABD3RYK8_9STRA</name>
<evidence type="ECO:0000256" key="1">
    <source>
        <dbReference type="SAM" id="MobiDB-lite"/>
    </source>
</evidence>
<dbReference type="Proteomes" id="UP001530377">
    <property type="component" value="Unassembled WGS sequence"/>
</dbReference>
<evidence type="ECO:0000313" key="2">
    <source>
        <dbReference type="EMBL" id="KAL3817293.1"/>
    </source>
</evidence>
<feature type="region of interest" description="Disordered" evidence="1">
    <location>
        <begin position="1"/>
        <end position="22"/>
    </location>
</feature>
<sequence>MDRMAQHEHSAGHTGCQVQNLDPSMVGDECNENGISDKCKGMDMKMDGWIGGGSQPGRDSK</sequence>
<organism evidence="2 3">
    <name type="scientific">Cyclostephanos tholiformis</name>
    <dbReference type="NCBI Taxonomy" id="382380"/>
    <lineage>
        <taxon>Eukaryota</taxon>
        <taxon>Sar</taxon>
        <taxon>Stramenopiles</taxon>
        <taxon>Ochrophyta</taxon>
        <taxon>Bacillariophyta</taxon>
        <taxon>Coscinodiscophyceae</taxon>
        <taxon>Thalassiosirophycidae</taxon>
        <taxon>Stephanodiscales</taxon>
        <taxon>Stephanodiscaceae</taxon>
        <taxon>Cyclostephanos</taxon>
    </lineage>
</organism>
<proteinExistence type="predicted"/>
<accession>A0ABD3RYK8</accession>
<comment type="caution">
    <text evidence="2">The sequence shown here is derived from an EMBL/GenBank/DDBJ whole genome shotgun (WGS) entry which is preliminary data.</text>
</comment>
<dbReference type="EMBL" id="JALLPB020000111">
    <property type="protein sequence ID" value="KAL3817293.1"/>
    <property type="molecule type" value="Genomic_DNA"/>
</dbReference>
<keyword evidence="3" id="KW-1185">Reference proteome</keyword>
<dbReference type="AlphaFoldDB" id="A0ABD3RYK8"/>
<protein>
    <submittedName>
        <fullName evidence="2">Uncharacterized protein</fullName>
    </submittedName>
</protein>
<reference evidence="2 3" key="1">
    <citation type="submission" date="2024-10" db="EMBL/GenBank/DDBJ databases">
        <title>Updated reference genomes for cyclostephanoid diatoms.</title>
        <authorList>
            <person name="Roberts W.R."/>
            <person name="Alverson A.J."/>
        </authorList>
    </citation>
    <scope>NUCLEOTIDE SEQUENCE [LARGE SCALE GENOMIC DNA]</scope>
    <source>
        <strain evidence="2 3">AJA228-03</strain>
    </source>
</reference>
<gene>
    <name evidence="2" type="ORF">ACHAXA_003214</name>
</gene>